<dbReference type="Gene3D" id="2.60.40.2080">
    <property type="match status" value="1"/>
</dbReference>
<dbReference type="AlphaFoldDB" id="A0A9W6F6P1"/>
<evidence type="ECO:0000313" key="2">
    <source>
        <dbReference type="EMBL" id="GLC58318.1"/>
    </source>
</evidence>
<gene>
    <name evidence="2" type="primary">PLESTB002017</name>
    <name evidence="2" type="ORF">PLESTB_001345800</name>
</gene>
<dbReference type="EMBL" id="BRXU01000022">
    <property type="protein sequence ID" value="GLC58318.1"/>
    <property type="molecule type" value="Genomic_DNA"/>
</dbReference>
<name>A0A9W6F6P1_9CHLO</name>
<accession>A0A9W6F6P1</accession>
<dbReference type="SUPFAM" id="SSF141086">
    <property type="entry name" value="Agglutinin HPA-like"/>
    <property type="match status" value="1"/>
</dbReference>
<dbReference type="InterPro" id="IPR037221">
    <property type="entry name" value="H-type_lectin_dom_sf"/>
</dbReference>
<sequence length="176" mass="19078">MLYGRSASGTFHALLFNQPAPSQLTQAINRITSLETNVASVSTRVDTINTVATQAKKTGDDLLAANQALTSKIQSRASRVQVGTFDVEFGWCTGSWDRYINRTITFPTTFVNSPTVTASLSVIDGYQSADDNFVRVYAIVQTVSTRGFTITLRAGAVKCLWLLSVSWTAVSNDVLA</sequence>
<dbReference type="InterPro" id="IPR019019">
    <property type="entry name" value="H-type_lectin_domain"/>
</dbReference>
<proteinExistence type="predicted"/>
<feature type="domain" description="H-type lectin" evidence="1">
    <location>
        <begin position="102"/>
        <end position="170"/>
    </location>
</feature>
<reference evidence="2 3" key="1">
    <citation type="journal article" date="2023" name="Commun. Biol.">
        <title>Reorganization of the ancestral sex-determining regions during the evolution of trioecy in Pleodorina starrii.</title>
        <authorList>
            <person name="Takahashi K."/>
            <person name="Suzuki S."/>
            <person name="Kawai-Toyooka H."/>
            <person name="Yamamoto K."/>
            <person name="Hamaji T."/>
            <person name="Ootsuki R."/>
            <person name="Yamaguchi H."/>
            <person name="Kawachi M."/>
            <person name="Higashiyama T."/>
            <person name="Nozaki H."/>
        </authorList>
    </citation>
    <scope>NUCLEOTIDE SEQUENCE [LARGE SCALE GENOMIC DNA]</scope>
    <source>
        <strain evidence="2 3">NIES-4479</strain>
    </source>
</reference>
<comment type="caution">
    <text evidence="2">The sequence shown here is derived from an EMBL/GenBank/DDBJ whole genome shotgun (WGS) entry which is preliminary data.</text>
</comment>
<protein>
    <recommendedName>
        <fullName evidence="1">H-type lectin domain-containing protein</fullName>
    </recommendedName>
</protein>
<dbReference type="Proteomes" id="UP001165080">
    <property type="component" value="Unassembled WGS sequence"/>
</dbReference>
<keyword evidence="3" id="KW-1185">Reference proteome</keyword>
<dbReference type="GO" id="GO:0007155">
    <property type="term" value="P:cell adhesion"/>
    <property type="evidence" value="ECO:0007669"/>
    <property type="project" value="InterPro"/>
</dbReference>
<evidence type="ECO:0000259" key="1">
    <source>
        <dbReference type="Pfam" id="PF09458"/>
    </source>
</evidence>
<dbReference type="Pfam" id="PF09458">
    <property type="entry name" value="H_lectin"/>
    <property type="match status" value="1"/>
</dbReference>
<organism evidence="2 3">
    <name type="scientific">Pleodorina starrii</name>
    <dbReference type="NCBI Taxonomy" id="330485"/>
    <lineage>
        <taxon>Eukaryota</taxon>
        <taxon>Viridiplantae</taxon>
        <taxon>Chlorophyta</taxon>
        <taxon>core chlorophytes</taxon>
        <taxon>Chlorophyceae</taxon>
        <taxon>CS clade</taxon>
        <taxon>Chlamydomonadales</taxon>
        <taxon>Volvocaceae</taxon>
        <taxon>Pleodorina</taxon>
    </lineage>
</organism>
<dbReference type="GO" id="GO:0030246">
    <property type="term" value="F:carbohydrate binding"/>
    <property type="evidence" value="ECO:0007669"/>
    <property type="project" value="InterPro"/>
</dbReference>
<evidence type="ECO:0000313" key="3">
    <source>
        <dbReference type="Proteomes" id="UP001165080"/>
    </source>
</evidence>